<sequence>MVTKASKGPYLLVEQEEITQSDVDDHCGLQVRYSSENPSFVDCEANAVDERCLKEYRTFFRTYTDQPKLTKDEADRVSQVVQTSMDSQNFKTLVTVEKLTNFGLTPELINNRNHILDLDPILGKTIRALKNMKTVSKEDAKATEKQGIAPPNDFTMAEGLDYFVPTRNAATAGSHVMAIASKTKTNDFMRGKKARTGSLCKRKREDPPIPKGPKTSRTLSIPFDFSILPDRSLGQNVLHPSATLSSFFGGEGSARPTVVETTGSLLSDLDHLDPTVTLHWAMTDELTFSMPCFGSSVLNSLLFTYTYLLYCQLLRKCDSAIKDREKLNEQVNRLVEEKTKLLADNAKLLANQGTALSVEKKKNEESSRRVATLEKQRDSLSFRLREYERDFQMAKTEIGIRAISLFKHSPAFEAFAHKEFMKGVDACKDLVRSLNHLAVADQIDESMRLNLQEAELDLQK</sequence>
<dbReference type="AlphaFoldDB" id="A0AA39RK33"/>
<evidence type="ECO:0000256" key="1">
    <source>
        <dbReference type="SAM" id="Coils"/>
    </source>
</evidence>
<dbReference type="EMBL" id="JAUESC010000386">
    <property type="protein sequence ID" value="KAK0575585.1"/>
    <property type="molecule type" value="Genomic_DNA"/>
</dbReference>
<organism evidence="3 4">
    <name type="scientific">Acer saccharum</name>
    <name type="common">Sugar maple</name>
    <dbReference type="NCBI Taxonomy" id="4024"/>
    <lineage>
        <taxon>Eukaryota</taxon>
        <taxon>Viridiplantae</taxon>
        <taxon>Streptophyta</taxon>
        <taxon>Embryophyta</taxon>
        <taxon>Tracheophyta</taxon>
        <taxon>Spermatophyta</taxon>
        <taxon>Magnoliopsida</taxon>
        <taxon>eudicotyledons</taxon>
        <taxon>Gunneridae</taxon>
        <taxon>Pentapetalae</taxon>
        <taxon>rosids</taxon>
        <taxon>malvids</taxon>
        <taxon>Sapindales</taxon>
        <taxon>Sapindaceae</taxon>
        <taxon>Hippocastanoideae</taxon>
        <taxon>Acereae</taxon>
        <taxon>Acer</taxon>
    </lineage>
</organism>
<keyword evidence="4" id="KW-1185">Reference proteome</keyword>
<feature type="region of interest" description="Disordered" evidence="2">
    <location>
        <begin position="193"/>
        <end position="215"/>
    </location>
</feature>
<name>A0AA39RK33_ACESA</name>
<keyword evidence="1" id="KW-0175">Coiled coil</keyword>
<reference evidence="3" key="2">
    <citation type="submission" date="2023-06" db="EMBL/GenBank/DDBJ databases">
        <authorList>
            <person name="Swenson N.G."/>
            <person name="Wegrzyn J.L."/>
            <person name="Mcevoy S.L."/>
        </authorList>
    </citation>
    <scope>NUCLEOTIDE SEQUENCE</scope>
    <source>
        <strain evidence="3">NS2018</strain>
        <tissue evidence="3">Leaf</tissue>
    </source>
</reference>
<accession>A0AA39RK33</accession>
<evidence type="ECO:0000313" key="4">
    <source>
        <dbReference type="Proteomes" id="UP001168877"/>
    </source>
</evidence>
<dbReference type="Proteomes" id="UP001168877">
    <property type="component" value="Unassembled WGS sequence"/>
</dbReference>
<gene>
    <name evidence="3" type="ORF">LWI29_003236</name>
</gene>
<protein>
    <submittedName>
        <fullName evidence="3">Uncharacterized protein</fullName>
    </submittedName>
</protein>
<evidence type="ECO:0000256" key="2">
    <source>
        <dbReference type="SAM" id="MobiDB-lite"/>
    </source>
</evidence>
<proteinExistence type="predicted"/>
<reference evidence="3" key="1">
    <citation type="journal article" date="2022" name="Plant J.">
        <title>Strategies of tolerance reflected in two North American maple genomes.</title>
        <authorList>
            <person name="McEvoy S.L."/>
            <person name="Sezen U.U."/>
            <person name="Trouern-Trend A."/>
            <person name="McMahon S.M."/>
            <person name="Schaberg P.G."/>
            <person name="Yang J."/>
            <person name="Wegrzyn J.L."/>
            <person name="Swenson N.G."/>
        </authorList>
    </citation>
    <scope>NUCLEOTIDE SEQUENCE</scope>
    <source>
        <strain evidence="3">NS2018</strain>
    </source>
</reference>
<feature type="coiled-coil region" evidence="1">
    <location>
        <begin position="317"/>
        <end position="390"/>
    </location>
</feature>
<comment type="caution">
    <text evidence="3">The sequence shown here is derived from an EMBL/GenBank/DDBJ whole genome shotgun (WGS) entry which is preliminary data.</text>
</comment>
<evidence type="ECO:0000313" key="3">
    <source>
        <dbReference type="EMBL" id="KAK0575585.1"/>
    </source>
</evidence>